<keyword evidence="2" id="KW-0479">Metal-binding</keyword>
<keyword evidence="4" id="KW-0408">Iron</keyword>
<dbReference type="GO" id="GO:0051537">
    <property type="term" value="F:2 iron, 2 sulfur cluster binding"/>
    <property type="evidence" value="ECO:0007669"/>
    <property type="project" value="UniProtKB-KW"/>
</dbReference>
<dbReference type="Proteomes" id="UP000252706">
    <property type="component" value="Unassembled WGS sequence"/>
</dbReference>
<dbReference type="PANTHER" id="PTHR21266:SF60">
    <property type="entry name" value="3-KETOSTEROID-9-ALPHA-MONOOXYGENASE, OXYGENASE COMPONENT"/>
    <property type="match status" value="1"/>
</dbReference>
<keyword evidence="7" id="KW-0223">Dioxygenase</keyword>
<dbReference type="SUPFAM" id="SSF55961">
    <property type="entry name" value="Bet v1-like"/>
    <property type="match status" value="1"/>
</dbReference>
<evidence type="ECO:0000256" key="3">
    <source>
        <dbReference type="ARBA" id="ARBA00023002"/>
    </source>
</evidence>
<organism evidence="7 8">
    <name type="scientific">Phaeobacter gallaeciensis</name>
    <dbReference type="NCBI Taxonomy" id="60890"/>
    <lineage>
        <taxon>Bacteria</taxon>
        <taxon>Pseudomonadati</taxon>
        <taxon>Pseudomonadota</taxon>
        <taxon>Alphaproteobacteria</taxon>
        <taxon>Rhodobacterales</taxon>
        <taxon>Roseobacteraceae</taxon>
        <taxon>Phaeobacter</taxon>
    </lineage>
</organism>
<reference evidence="7 8" key="1">
    <citation type="submission" date="2018-07" db="EMBL/GenBank/DDBJ databases">
        <title>Modular assembly of carbohydrate-degrading microbial communities in the ocean.</title>
        <authorList>
            <person name="Enke T.N."/>
            <person name="Datta M.S."/>
            <person name="Schwartzman J.A."/>
            <person name="Cermak N."/>
            <person name="Schmitz D.A."/>
            <person name="Barrere J."/>
            <person name="Cordero O.X."/>
        </authorList>
    </citation>
    <scope>NUCLEOTIDE SEQUENCE [LARGE SCALE GENOMIC DNA]</scope>
    <source>
        <strain evidence="7 8">C3M10</strain>
    </source>
</reference>
<dbReference type="SUPFAM" id="SSF50022">
    <property type="entry name" value="ISP domain"/>
    <property type="match status" value="1"/>
</dbReference>
<evidence type="ECO:0000259" key="6">
    <source>
        <dbReference type="PROSITE" id="PS51296"/>
    </source>
</evidence>
<dbReference type="PANTHER" id="PTHR21266">
    <property type="entry name" value="IRON-SULFUR DOMAIN CONTAINING PROTEIN"/>
    <property type="match status" value="1"/>
</dbReference>
<dbReference type="EMBL" id="QOCE01000034">
    <property type="protein sequence ID" value="RBW53613.1"/>
    <property type="molecule type" value="Genomic_DNA"/>
</dbReference>
<dbReference type="Pfam" id="PF19112">
    <property type="entry name" value="VanA_C"/>
    <property type="match status" value="1"/>
</dbReference>
<feature type="domain" description="Rieske" evidence="6">
    <location>
        <begin position="7"/>
        <end position="108"/>
    </location>
</feature>
<keyword evidence="1" id="KW-0001">2Fe-2S</keyword>
<evidence type="ECO:0000256" key="2">
    <source>
        <dbReference type="ARBA" id="ARBA00022723"/>
    </source>
</evidence>
<keyword evidence="5" id="KW-0411">Iron-sulfur</keyword>
<name>A0A366WWB0_9RHOB</name>
<dbReference type="PROSITE" id="PS51296">
    <property type="entry name" value="RIESKE"/>
    <property type="match status" value="1"/>
</dbReference>
<protein>
    <submittedName>
        <fullName evidence="7">Aromatic ring-hydroxylating dioxygenase subunit alpha</fullName>
    </submittedName>
</protein>
<dbReference type="Pfam" id="PF00355">
    <property type="entry name" value="Rieske"/>
    <property type="match status" value="1"/>
</dbReference>
<comment type="caution">
    <text evidence="7">The sequence shown here is derived from an EMBL/GenBank/DDBJ whole genome shotgun (WGS) entry which is preliminary data.</text>
</comment>
<keyword evidence="3" id="KW-0560">Oxidoreductase</keyword>
<evidence type="ECO:0000256" key="1">
    <source>
        <dbReference type="ARBA" id="ARBA00022714"/>
    </source>
</evidence>
<dbReference type="RefSeq" id="WP_113824090.1">
    <property type="nucleotide sequence ID" value="NZ_QOCE01000034.1"/>
</dbReference>
<dbReference type="AlphaFoldDB" id="A0A366WWB0"/>
<dbReference type="InterPro" id="IPR050584">
    <property type="entry name" value="Cholesterol_7-desaturase"/>
</dbReference>
<dbReference type="InterPro" id="IPR017941">
    <property type="entry name" value="Rieske_2Fe-2S"/>
</dbReference>
<evidence type="ECO:0000256" key="4">
    <source>
        <dbReference type="ARBA" id="ARBA00023004"/>
    </source>
</evidence>
<dbReference type="Gene3D" id="3.90.380.10">
    <property type="entry name" value="Naphthalene 1,2-dioxygenase Alpha Subunit, Chain A, domain 1"/>
    <property type="match status" value="1"/>
</dbReference>
<dbReference type="GO" id="GO:0046872">
    <property type="term" value="F:metal ion binding"/>
    <property type="evidence" value="ECO:0007669"/>
    <property type="project" value="UniProtKB-KW"/>
</dbReference>
<dbReference type="OrthoDB" id="9800776at2"/>
<proteinExistence type="predicted"/>
<evidence type="ECO:0000256" key="5">
    <source>
        <dbReference type="ARBA" id="ARBA00023014"/>
    </source>
</evidence>
<dbReference type="Gene3D" id="2.102.10.10">
    <property type="entry name" value="Rieske [2Fe-2S] iron-sulphur domain"/>
    <property type="match status" value="1"/>
</dbReference>
<evidence type="ECO:0000313" key="8">
    <source>
        <dbReference type="Proteomes" id="UP000252706"/>
    </source>
</evidence>
<dbReference type="InterPro" id="IPR036922">
    <property type="entry name" value="Rieske_2Fe-2S_sf"/>
</dbReference>
<gene>
    <name evidence="7" type="ORF">DS909_14000</name>
</gene>
<sequence>MFLRNTWYVAAWDEEITREPKQIKVLGEAIVVYRTEAGKPVALIDACPHRKLPLSKGRVKGDQIECGYHGLTFDCSGSCVRVPGQDRIPASTNIHSYPVESRYGLVWIWMGDPALADTDKIFHIDHYDDPEWGINRGDAIPFPCNYLYITDNLLDPSHVAWVHQSSFGNTACEEEPLTVTGTDTGVIVSRWMHDVEVAPFYKKLVSFEGNCDREQHYEVRYPSLAYIKAIFTPAGTGGDANNLPEGQYFQMDSYNFMTPIDEETTRYFWFQVRNVLPDDEEISQYMSDSVNFAFNEDRDILIEVQKGMSQKTTRNVDLAIDAGPLLYRRRLQRLIDAEQKITEPT</sequence>
<dbReference type="GO" id="GO:0051213">
    <property type="term" value="F:dioxygenase activity"/>
    <property type="evidence" value="ECO:0007669"/>
    <property type="project" value="UniProtKB-KW"/>
</dbReference>
<dbReference type="CDD" id="cd08878">
    <property type="entry name" value="RHO_alpha_C_DMO-like"/>
    <property type="match status" value="1"/>
</dbReference>
<dbReference type="InterPro" id="IPR044043">
    <property type="entry name" value="VanA_C_cat"/>
</dbReference>
<evidence type="ECO:0000313" key="7">
    <source>
        <dbReference type="EMBL" id="RBW53613.1"/>
    </source>
</evidence>
<accession>A0A366WWB0</accession>